<dbReference type="GO" id="GO:0005739">
    <property type="term" value="C:mitochondrion"/>
    <property type="evidence" value="ECO:0007669"/>
    <property type="project" value="TreeGrafter"/>
</dbReference>
<accession>A0A376B4X4</accession>
<dbReference type="Proteomes" id="UP000262825">
    <property type="component" value="Unassembled WGS sequence"/>
</dbReference>
<reference evidence="3" key="1">
    <citation type="submission" date="2018-06" db="EMBL/GenBank/DDBJ databases">
        <authorList>
            <person name="Guldener U."/>
        </authorList>
    </citation>
    <scope>NUCLEOTIDE SEQUENCE [LARGE SCALE GENOMIC DNA]</scope>
    <source>
        <strain evidence="3">UTAD17</strain>
    </source>
</reference>
<dbReference type="PROSITE" id="PS50206">
    <property type="entry name" value="RHODANESE_3"/>
    <property type="match status" value="1"/>
</dbReference>
<dbReference type="GO" id="GO:0004792">
    <property type="term" value="F:thiosulfate-cyanide sulfurtransferase activity"/>
    <property type="evidence" value="ECO:0007669"/>
    <property type="project" value="TreeGrafter"/>
</dbReference>
<keyword evidence="3" id="KW-1185">Reference proteome</keyword>
<feature type="domain" description="Rhodanese" evidence="1">
    <location>
        <begin position="53"/>
        <end position="155"/>
    </location>
</feature>
<dbReference type="InterPro" id="IPR001763">
    <property type="entry name" value="Rhodanese-like_dom"/>
</dbReference>
<dbReference type="EMBL" id="UFAJ01000195">
    <property type="protein sequence ID" value="SSD59738.1"/>
    <property type="molecule type" value="Genomic_DNA"/>
</dbReference>
<dbReference type="AlphaFoldDB" id="A0A376B4X4"/>
<evidence type="ECO:0000259" key="1">
    <source>
        <dbReference type="PROSITE" id="PS50206"/>
    </source>
</evidence>
<dbReference type="PANTHER" id="PTHR44086:SF10">
    <property type="entry name" value="THIOSULFATE SULFURTRANSFERASE_RHODANESE-LIKE DOMAIN-CONTAINING PROTEIN 3"/>
    <property type="match status" value="1"/>
</dbReference>
<evidence type="ECO:0000313" key="2">
    <source>
        <dbReference type="EMBL" id="SSD59738.1"/>
    </source>
</evidence>
<dbReference type="SUPFAM" id="SSF52821">
    <property type="entry name" value="Rhodanese/Cell cycle control phosphatase"/>
    <property type="match status" value="1"/>
</dbReference>
<dbReference type="PANTHER" id="PTHR44086">
    <property type="entry name" value="THIOSULFATE SULFURTRANSFERASE RDL2, MITOCHONDRIAL-RELATED"/>
    <property type="match status" value="1"/>
</dbReference>
<evidence type="ECO:0000313" key="3">
    <source>
        <dbReference type="Proteomes" id="UP000262825"/>
    </source>
</evidence>
<gene>
    <name evidence="2" type="ORF">SCODWIG_01499</name>
</gene>
<dbReference type="VEuPathDB" id="FungiDB:SCODWIG_01499"/>
<dbReference type="Gene3D" id="3.40.250.10">
    <property type="entry name" value="Rhodanese-like domain"/>
    <property type="match status" value="1"/>
</dbReference>
<proteinExistence type="predicted"/>
<organism evidence="2 3">
    <name type="scientific">Saccharomycodes ludwigii</name>
    <dbReference type="NCBI Taxonomy" id="36035"/>
    <lineage>
        <taxon>Eukaryota</taxon>
        <taxon>Fungi</taxon>
        <taxon>Dikarya</taxon>
        <taxon>Ascomycota</taxon>
        <taxon>Saccharomycotina</taxon>
        <taxon>Saccharomycetes</taxon>
        <taxon>Saccharomycodales</taxon>
        <taxon>Saccharomycodaceae</taxon>
        <taxon>Saccharomycodes</taxon>
    </lineage>
</organism>
<dbReference type="SMART" id="SM00450">
    <property type="entry name" value="RHOD"/>
    <property type="match status" value="1"/>
</dbReference>
<name>A0A376B4X4_9ASCO</name>
<keyword evidence="2" id="KW-0808">Transferase</keyword>
<sequence>MFTPKTIFKSSSQIKNSVLKLRLYTTNSNNNIKIPMAPTEYTFEKISKLIAHPHPGQVLVDVREPSELKNSGTIPGSLNIPYKSAPGSLNLPENEFKDLYSFDKPSKTNELIFYCAAGLRAKAAAELAQSFGYNKIGVYPGSMNEWLAKSGKIEKV</sequence>
<protein>
    <submittedName>
        <fullName evidence="2">Related to Thiosulfate sulfurtransferase RDL2, mitochondrial</fullName>
    </submittedName>
</protein>
<dbReference type="Pfam" id="PF00581">
    <property type="entry name" value="Rhodanese"/>
    <property type="match status" value="1"/>
</dbReference>
<dbReference type="InterPro" id="IPR036873">
    <property type="entry name" value="Rhodanese-like_dom_sf"/>
</dbReference>